<dbReference type="GO" id="GO:0022857">
    <property type="term" value="F:transmembrane transporter activity"/>
    <property type="evidence" value="ECO:0007669"/>
    <property type="project" value="InterPro"/>
</dbReference>
<name>A0A3E3K3U4_9FIRM</name>
<feature type="transmembrane region" description="Helical" evidence="8">
    <location>
        <begin position="48"/>
        <end position="67"/>
    </location>
</feature>
<feature type="transmembrane region" description="Helical" evidence="8">
    <location>
        <begin position="444"/>
        <end position="463"/>
    </location>
</feature>
<evidence type="ECO:0000256" key="2">
    <source>
        <dbReference type="ARBA" id="ARBA00005658"/>
    </source>
</evidence>
<keyword evidence="5 8" id="KW-0812">Transmembrane</keyword>
<dbReference type="Proteomes" id="UP000261080">
    <property type="component" value="Unassembled WGS sequence"/>
</dbReference>
<evidence type="ECO:0000256" key="4">
    <source>
        <dbReference type="ARBA" id="ARBA00022475"/>
    </source>
</evidence>
<evidence type="ECO:0000256" key="7">
    <source>
        <dbReference type="ARBA" id="ARBA00023136"/>
    </source>
</evidence>
<feature type="transmembrane region" description="Helical" evidence="8">
    <location>
        <begin position="187"/>
        <end position="206"/>
    </location>
</feature>
<feature type="transmembrane region" description="Helical" evidence="8">
    <location>
        <begin position="469"/>
        <end position="489"/>
    </location>
</feature>
<feature type="transmembrane region" description="Helical" evidence="8">
    <location>
        <begin position="9"/>
        <end position="28"/>
    </location>
</feature>
<feature type="transmembrane region" description="Helical" evidence="8">
    <location>
        <begin position="400"/>
        <end position="424"/>
    </location>
</feature>
<reference evidence="9 10" key="1">
    <citation type="submission" date="2018-08" db="EMBL/GenBank/DDBJ databases">
        <title>A genome reference for cultivated species of the human gut microbiota.</title>
        <authorList>
            <person name="Zou Y."/>
            <person name="Xue W."/>
            <person name="Luo G."/>
        </authorList>
    </citation>
    <scope>NUCLEOTIDE SEQUENCE [LARGE SCALE GENOMIC DNA]</scope>
    <source>
        <strain evidence="9 10">AF37-2AT</strain>
    </source>
</reference>
<feature type="transmembrane region" description="Helical" evidence="8">
    <location>
        <begin position="314"/>
        <end position="332"/>
    </location>
</feature>
<proteinExistence type="inferred from homology"/>
<dbReference type="GO" id="GO:0005886">
    <property type="term" value="C:plasma membrane"/>
    <property type="evidence" value="ECO:0007669"/>
    <property type="project" value="UniProtKB-SubCell"/>
</dbReference>
<feature type="transmembrane region" description="Helical" evidence="8">
    <location>
        <begin position="87"/>
        <end position="108"/>
    </location>
</feature>
<evidence type="ECO:0000313" key="10">
    <source>
        <dbReference type="Proteomes" id="UP000261080"/>
    </source>
</evidence>
<evidence type="ECO:0000256" key="3">
    <source>
        <dbReference type="ARBA" id="ARBA00022448"/>
    </source>
</evidence>
<organism evidence="9 10">
    <name type="scientific">Sellimonas intestinalis</name>
    <dbReference type="NCBI Taxonomy" id="1653434"/>
    <lineage>
        <taxon>Bacteria</taxon>
        <taxon>Bacillati</taxon>
        <taxon>Bacillota</taxon>
        <taxon>Clostridia</taxon>
        <taxon>Lachnospirales</taxon>
        <taxon>Lachnospiraceae</taxon>
        <taxon>Sellimonas</taxon>
    </lineage>
</organism>
<keyword evidence="7 8" id="KW-0472">Membrane</keyword>
<dbReference type="EMBL" id="QVLX01000002">
    <property type="protein sequence ID" value="RGE88633.1"/>
    <property type="molecule type" value="Genomic_DNA"/>
</dbReference>
<dbReference type="AlphaFoldDB" id="A0A3E3K3U4"/>
<dbReference type="PANTHER" id="PTHR30047">
    <property type="entry name" value="HIGH-AFFINITY CHOLINE TRANSPORT PROTEIN-RELATED"/>
    <property type="match status" value="1"/>
</dbReference>
<evidence type="ECO:0000256" key="6">
    <source>
        <dbReference type="ARBA" id="ARBA00022989"/>
    </source>
</evidence>
<feature type="transmembrane region" description="Helical" evidence="8">
    <location>
        <begin position="344"/>
        <end position="367"/>
    </location>
</feature>
<evidence type="ECO:0000256" key="8">
    <source>
        <dbReference type="SAM" id="Phobius"/>
    </source>
</evidence>
<keyword evidence="4" id="KW-1003">Cell membrane</keyword>
<comment type="subcellular location">
    <subcellularLocation>
        <location evidence="1">Cell membrane</location>
        <topology evidence="1">Multi-pass membrane protein</topology>
    </subcellularLocation>
</comment>
<evidence type="ECO:0000313" key="9">
    <source>
        <dbReference type="EMBL" id="RGE88633.1"/>
    </source>
</evidence>
<dbReference type="RefSeq" id="WP_117493250.1">
    <property type="nucleotide sequence ID" value="NZ_DBFOWT010000012.1"/>
</dbReference>
<comment type="caution">
    <text evidence="9">The sequence shown here is derived from an EMBL/GenBank/DDBJ whole genome shotgun (WGS) entry which is preliminary data.</text>
</comment>
<dbReference type="InterPro" id="IPR000060">
    <property type="entry name" value="BCCT_transptr"/>
</dbReference>
<keyword evidence="6 8" id="KW-1133">Transmembrane helix</keyword>
<sequence>MEKRKQKNSVFYISLILIAIMAVWSVAFNESFTKVSDAAFAFLTTDFGWLYLLAMIVFLVFVLYVAFGRYGKIRLGGDDSRPEYSNLTWFGLLFGCGMGVGLVFWGVAEPLTHYLNPVGVESATPEAADFAMKSFFMHWGILPWANYAVIGLALAYFMFRKNKKGLVSSILEPLLGEKMTKGWLGKLVDILAVFATVAGIVTSLGLGTMQINAGFNKLFGIPTTLLVQIGIVVVVSILYIGSAVSGIEKGIKVISDTNLYVAIGLLLVCFLVGPKIEILDSFVNGIGQYIGDFIPDALKVGAYGDNSWLGSWRLFYWAWFIAWAPFVGVFIARISKGRTIREFVLGVVLVPAFASCIWGAVFGSLGINLGETGILSLDVLNEVAATPEVGLFVVLQKYPLGFVLCIVALVSLCAFFITSANSGVYVLSMLTTDGEINPPNSKKILWGMIQSVMAVGLLMAGGLKPLQTISLAAAFPFILIMFAACAAFIKAIKKEKI</sequence>
<evidence type="ECO:0000256" key="5">
    <source>
        <dbReference type="ARBA" id="ARBA00022692"/>
    </source>
</evidence>
<gene>
    <name evidence="9" type="ORF">DW016_03600</name>
</gene>
<feature type="transmembrane region" description="Helical" evidence="8">
    <location>
        <begin position="226"/>
        <end position="247"/>
    </location>
</feature>
<dbReference type="PANTHER" id="PTHR30047:SF7">
    <property type="entry name" value="HIGH-AFFINITY CHOLINE TRANSPORT PROTEIN"/>
    <property type="match status" value="1"/>
</dbReference>
<dbReference type="Pfam" id="PF02028">
    <property type="entry name" value="BCCT"/>
    <property type="match status" value="1"/>
</dbReference>
<accession>A0A3E3K3U4</accession>
<feature type="transmembrane region" description="Helical" evidence="8">
    <location>
        <begin position="259"/>
        <end position="276"/>
    </location>
</feature>
<dbReference type="NCBIfam" id="TIGR00842">
    <property type="entry name" value="bcct"/>
    <property type="match status" value="1"/>
</dbReference>
<dbReference type="OrthoDB" id="9775735at2"/>
<feature type="transmembrane region" description="Helical" evidence="8">
    <location>
        <begin position="141"/>
        <end position="159"/>
    </location>
</feature>
<keyword evidence="10" id="KW-1185">Reference proteome</keyword>
<comment type="similarity">
    <text evidence="2">Belongs to the BCCT transporter (TC 2.A.15) family.</text>
</comment>
<keyword evidence="3" id="KW-0813">Transport</keyword>
<protein>
    <submittedName>
        <fullName evidence="9">BCCT family transporter</fullName>
    </submittedName>
</protein>
<evidence type="ECO:0000256" key="1">
    <source>
        <dbReference type="ARBA" id="ARBA00004651"/>
    </source>
</evidence>